<proteinExistence type="predicted"/>
<protein>
    <submittedName>
        <fullName evidence="3">SCP-like protein</fullName>
    </submittedName>
</protein>
<feature type="domain" description="SCP" evidence="2">
    <location>
        <begin position="40"/>
        <end position="195"/>
    </location>
</feature>
<evidence type="ECO:0000256" key="1">
    <source>
        <dbReference type="SAM" id="SignalP"/>
    </source>
</evidence>
<dbReference type="Gene3D" id="3.40.33.10">
    <property type="entry name" value="CAP"/>
    <property type="match status" value="1"/>
</dbReference>
<dbReference type="SMART" id="SM00198">
    <property type="entry name" value="SCP"/>
    <property type="match status" value="1"/>
</dbReference>
<dbReference type="InterPro" id="IPR014044">
    <property type="entry name" value="CAP_dom"/>
</dbReference>
<dbReference type="EMBL" id="KN549761">
    <property type="protein sequence ID" value="KHJ96112.1"/>
    <property type="molecule type" value="Genomic_DNA"/>
</dbReference>
<dbReference type="Pfam" id="PF00188">
    <property type="entry name" value="CAP"/>
    <property type="match status" value="1"/>
</dbReference>
<dbReference type="InterPro" id="IPR035940">
    <property type="entry name" value="CAP_sf"/>
</dbReference>
<dbReference type="OrthoDB" id="414826at2759"/>
<keyword evidence="4" id="KW-1185">Reference proteome</keyword>
<accession>A0A0B1TJY5</accession>
<reference evidence="3 4" key="1">
    <citation type="submission" date="2014-03" db="EMBL/GenBank/DDBJ databases">
        <title>Draft genome of the hookworm Oesophagostomum dentatum.</title>
        <authorList>
            <person name="Mitreva M."/>
        </authorList>
    </citation>
    <scope>NUCLEOTIDE SEQUENCE [LARGE SCALE GENOMIC DNA]</scope>
    <source>
        <strain evidence="3 4">OD-Hann</strain>
    </source>
</reference>
<organism evidence="3 4">
    <name type="scientific">Oesophagostomum dentatum</name>
    <name type="common">Nodular worm</name>
    <dbReference type="NCBI Taxonomy" id="61180"/>
    <lineage>
        <taxon>Eukaryota</taxon>
        <taxon>Metazoa</taxon>
        <taxon>Ecdysozoa</taxon>
        <taxon>Nematoda</taxon>
        <taxon>Chromadorea</taxon>
        <taxon>Rhabditida</taxon>
        <taxon>Rhabditina</taxon>
        <taxon>Rhabditomorpha</taxon>
        <taxon>Strongyloidea</taxon>
        <taxon>Strongylidae</taxon>
        <taxon>Oesophagostomum</taxon>
    </lineage>
</organism>
<name>A0A0B1TJY5_OESDE</name>
<sequence length="224" mass="24700">MLRWLPATDILFGYSFLLTIIVCASLECADQGDLSSMTPELRTILLAKHNSLRSMLALGTAKVTSITELYSKQASEMPSLNYSCELEKSAYYRASQCANLMPSSLSGYEFTENMRKYFVPKTTLEKAAPGSVQLWWSEITKLEIPIDRFGNIYRTNLAIDSFAKIASDLTTAVGCSIVDCGDSEYNFVCHYNTTLKDGAKLYNIGTYCTGCKGGVKNCANALCI</sequence>
<feature type="signal peptide" evidence="1">
    <location>
        <begin position="1"/>
        <end position="25"/>
    </location>
</feature>
<dbReference type="CDD" id="cd05380">
    <property type="entry name" value="CAP_euk"/>
    <property type="match status" value="1"/>
</dbReference>
<feature type="chain" id="PRO_5002061868" evidence="1">
    <location>
        <begin position="26"/>
        <end position="224"/>
    </location>
</feature>
<dbReference type="SUPFAM" id="SSF55797">
    <property type="entry name" value="PR-1-like"/>
    <property type="match status" value="1"/>
</dbReference>
<evidence type="ECO:0000259" key="2">
    <source>
        <dbReference type="SMART" id="SM00198"/>
    </source>
</evidence>
<evidence type="ECO:0000313" key="4">
    <source>
        <dbReference type="Proteomes" id="UP000053660"/>
    </source>
</evidence>
<evidence type="ECO:0000313" key="3">
    <source>
        <dbReference type="EMBL" id="KHJ96112.1"/>
    </source>
</evidence>
<keyword evidence="1" id="KW-0732">Signal</keyword>
<gene>
    <name evidence="3" type="ORF">OESDEN_03938</name>
</gene>
<dbReference type="Proteomes" id="UP000053660">
    <property type="component" value="Unassembled WGS sequence"/>
</dbReference>
<dbReference type="AlphaFoldDB" id="A0A0B1TJY5"/>